<organism evidence="3 4">
    <name type="scientific">Alteraurantiacibacter aquimixticola</name>
    <dbReference type="NCBI Taxonomy" id="2489173"/>
    <lineage>
        <taxon>Bacteria</taxon>
        <taxon>Pseudomonadati</taxon>
        <taxon>Pseudomonadota</taxon>
        <taxon>Alphaproteobacteria</taxon>
        <taxon>Sphingomonadales</taxon>
        <taxon>Erythrobacteraceae</taxon>
        <taxon>Alteraurantiacibacter</taxon>
    </lineage>
</organism>
<accession>A0A4T3F0W9</accession>
<gene>
    <name evidence="3" type="ORF">E5222_11410</name>
</gene>
<feature type="region of interest" description="Disordered" evidence="1">
    <location>
        <begin position="162"/>
        <end position="182"/>
    </location>
</feature>
<dbReference type="GO" id="GO:0030170">
    <property type="term" value="F:pyridoxal phosphate binding"/>
    <property type="evidence" value="ECO:0007669"/>
    <property type="project" value="InterPro"/>
</dbReference>
<evidence type="ECO:0000313" key="4">
    <source>
        <dbReference type="Proteomes" id="UP000309389"/>
    </source>
</evidence>
<dbReference type="Pfam" id="PF03473">
    <property type="entry name" value="MOSC"/>
    <property type="match status" value="1"/>
</dbReference>
<dbReference type="InterPro" id="IPR052716">
    <property type="entry name" value="MOSC_domain"/>
</dbReference>
<dbReference type="OrthoDB" id="9786134at2"/>
<evidence type="ECO:0000259" key="2">
    <source>
        <dbReference type="PROSITE" id="PS51340"/>
    </source>
</evidence>
<dbReference type="GO" id="GO:0030151">
    <property type="term" value="F:molybdenum ion binding"/>
    <property type="evidence" value="ECO:0007669"/>
    <property type="project" value="InterPro"/>
</dbReference>
<keyword evidence="4" id="KW-1185">Reference proteome</keyword>
<dbReference type="SUPFAM" id="SSF50800">
    <property type="entry name" value="PK beta-barrel domain-like"/>
    <property type="match status" value="1"/>
</dbReference>
<dbReference type="GO" id="GO:0003824">
    <property type="term" value="F:catalytic activity"/>
    <property type="evidence" value="ECO:0007669"/>
    <property type="project" value="InterPro"/>
</dbReference>
<evidence type="ECO:0000256" key="1">
    <source>
        <dbReference type="SAM" id="MobiDB-lite"/>
    </source>
</evidence>
<dbReference type="PANTHER" id="PTHR36930">
    <property type="entry name" value="METAL-SULFUR CLUSTER BIOSYNTHESIS PROTEINS YUAD-RELATED"/>
    <property type="match status" value="1"/>
</dbReference>
<protein>
    <submittedName>
        <fullName evidence="3">MOSC domain-containing protein</fullName>
    </submittedName>
</protein>
<comment type="caution">
    <text evidence="3">The sequence shown here is derived from an EMBL/GenBank/DDBJ whole genome shotgun (WGS) entry which is preliminary data.</text>
</comment>
<sequence>MKLSGHVMAVAAGAWHRFSKPSLASIGIVAGHGVDGDAHAGSAVKHRSRVAADPAQPNLRQVHLIHGELLDALADEGFTVAPGQLGENVTTRGMDLLTLPTGTLLRLGDQAVLEVTGLRNPCRQIEAFRPGLLGRLARKRGDGSIERLAGIMCVARKSGRVAPGDPLNAELPPAPYRPLKAV</sequence>
<proteinExistence type="predicted"/>
<name>A0A4T3F0W9_9SPHN</name>
<dbReference type="PROSITE" id="PS51340">
    <property type="entry name" value="MOSC"/>
    <property type="match status" value="1"/>
</dbReference>
<dbReference type="Proteomes" id="UP000309389">
    <property type="component" value="Unassembled WGS sequence"/>
</dbReference>
<evidence type="ECO:0000313" key="3">
    <source>
        <dbReference type="EMBL" id="TIX49842.1"/>
    </source>
</evidence>
<dbReference type="Gene3D" id="2.40.33.20">
    <property type="entry name" value="PK beta-barrel domain-like"/>
    <property type="match status" value="1"/>
</dbReference>
<dbReference type="InterPro" id="IPR011037">
    <property type="entry name" value="Pyrv_Knase-like_insert_dom_sf"/>
</dbReference>
<dbReference type="InterPro" id="IPR005302">
    <property type="entry name" value="MoCF_Sase_C"/>
</dbReference>
<reference evidence="3 4" key="1">
    <citation type="submission" date="2019-04" db="EMBL/GenBank/DDBJ databases">
        <title>Altererythrobacter aquimixticola sp. nov., isolated from sediment of junction between the ocean and a freshwater spring.</title>
        <authorList>
            <person name="Yoon J.-H."/>
        </authorList>
    </citation>
    <scope>NUCLEOTIDE SEQUENCE [LARGE SCALE GENOMIC DNA]</scope>
    <source>
        <strain evidence="3 4">SSKS-13</strain>
    </source>
</reference>
<dbReference type="EMBL" id="SSHH01000003">
    <property type="protein sequence ID" value="TIX49842.1"/>
    <property type="molecule type" value="Genomic_DNA"/>
</dbReference>
<dbReference type="PANTHER" id="PTHR36930:SF1">
    <property type="entry name" value="MOSC DOMAIN-CONTAINING PROTEIN"/>
    <property type="match status" value="1"/>
</dbReference>
<dbReference type="AlphaFoldDB" id="A0A4T3F0W9"/>
<feature type="domain" description="MOSC" evidence="2">
    <location>
        <begin position="21"/>
        <end position="170"/>
    </location>
</feature>